<reference evidence="11" key="1">
    <citation type="journal article" date="2020" name="Nat. Ecol. Evol.">
        <title>Deeply conserved synteny resolves early events in vertebrate evolution.</title>
        <authorList>
            <person name="Simakov O."/>
            <person name="Marletaz F."/>
            <person name="Yue J.X."/>
            <person name="O'Connell B."/>
            <person name="Jenkins J."/>
            <person name="Brandt A."/>
            <person name="Calef R."/>
            <person name="Tung C.H."/>
            <person name="Huang T.K."/>
            <person name="Schmutz J."/>
            <person name="Satoh N."/>
            <person name="Yu J.K."/>
            <person name="Putnam N.H."/>
            <person name="Green R.E."/>
            <person name="Rokhsar D.S."/>
        </authorList>
    </citation>
    <scope>NUCLEOTIDE SEQUENCE [LARGE SCALE GENOMIC DNA]</scope>
    <source>
        <strain evidence="11">S238N-H82</strain>
    </source>
</reference>
<dbReference type="CDD" id="cd10909">
    <property type="entry name" value="ChtBD1_GH18_2"/>
    <property type="match status" value="2"/>
</dbReference>
<keyword evidence="11" id="KW-1185">Reference proteome</keyword>
<evidence type="ECO:0000256" key="7">
    <source>
        <dbReference type="ARBA" id="ARBA00023157"/>
    </source>
</evidence>
<sequence>MTKGQDAATVQATKGQDAATVQATKGQDATTINVPKKWREDNQCGEGYPAADGNPAECDPDGIYPCCSPFNWCGNTAAHCDCPDCVDYRNTGHKPTSCAEAKSLRSNANDGEYILYPFSTDSDVALGVYCHDMASGEPKEFLTLPSGPDENYAIFFADRLVYAWHSQCTGSLQHPYDNRGTTKFSKLRIQFNTSRIEVIGDDYTFAQTTGPNDVAYGHAGDCYSAKQGCAKGTFKVDLTGTGLALAPEVHWVMGDCYPADLTINDMFLSEDRKVASARCGGWCGYCRPDGEKIYLTPSQAPKKWRDDLRCGQGYPAADGNPAECDPDRFYPCCSPGNWCGNTAAHCYCSDCVDYRNKETAYACGESGTLQLSCGEGKTLLILGANYGRTSTNHDCRCSTCRTNCRAASSLSVVQSACQGEQQCAVRATASVFGDPCRGVQKYLEASYRCITESNVAQGKTATASTHPSQWGPEKAVDGLRGTFVSWYNQCLHTLRVYQPWWKVDLGGEGHYTVNRVSVLNRGDCCGERLRNFQVRVGPNENFAQNDQCGGTYTARPANGATIVVYCDQPMSGRYVSIQVMGRSDNLQICEVEVFAETVSKYIGLGCWRDTYTRAIPTLEGTNSRLDGSYPTRQNPIEKCYQVAISRGFPVFAVQAGGWCAGSADGLNTFNRYGPSTACAADGEGGSYGNEVYKITGSESREYISLGCWRDELDRAIPTLEGTDARLDGIYAYRQNPIEKCYQVARSRGFTVFAVQDGGWCAGSASGLNTFNKYGPSTACAADGEGGSMANQVYKITG</sequence>
<dbReference type="PANTHER" id="PTHR45713:SF15">
    <property type="entry name" value="F5_8 TYPE C DOMAIN-CONTAINING PROTEIN"/>
    <property type="match status" value="1"/>
</dbReference>
<dbReference type="Proteomes" id="UP000001554">
    <property type="component" value="Chromosome 16"/>
</dbReference>
<dbReference type="GO" id="GO:0010185">
    <property type="term" value="P:regulation of cellular defense response"/>
    <property type="evidence" value="ECO:0007669"/>
    <property type="project" value="UniProtKB-ARBA"/>
</dbReference>
<dbReference type="CDD" id="cd22827">
    <property type="entry name" value="Gal_Rha_Lectin_SUL-I-like"/>
    <property type="match status" value="1"/>
</dbReference>
<evidence type="ECO:0000256" key="1">
    <source>
        <dbReference type="ARBA" id="ARBA00002219"/>
    </source>
</evidence>
<name>A0A9J7NDG2_BRAFL</name>
<evidence type="ECO:0000256" key="5">
    <source>
        <dbReference type="ARBA" id="ARBA00022734"/>
    </source>
</evidence>
<dbReference type="InterPro" id="IPR008979">
    <property type="entry name" value="Galactose-bd-like_sf"/>
</dbReference>
<dbReference type="GO" id="GO:0004222">
    <property type="term" value="F:metalloendopeptidase activity"/>
    <property type="evidence" value="ECO:0007669"/>
    <property type="project" value="InterPro"/>
</dbReference>
<dbReference type="InterPro" id="IPR043159">
    <property type="entry name" value="Lectin_gal-bd_sf"/>
</dbReference>
<keyword evidence="4" id="KW-0479">Metal-binding</keyword>
<evidence type="ECO:0000256" key="8">
    <source>
        <dbReference type="SAM" id="MobiDB-lite"/>
    </source>
</evidence>
<dbReference type="InterPro" id="IPR006585">
    <property type="entry name" value="FTP1"/>
</dbReference>
<proteinExistence type="inferred from homology"/>
<dbReference type="SMART" id="SM00270">
    <property type="entry name" value="ChtBD1"/>
    <property type="match status" value="2"/>
</dbReference>
<feature type="compositionally biased region" description="Polar residues" evidence="8">
    <location>
        <begin position="8"/>
        <end position="33"/>
    </location>
</feature>
<dbReference type="InterPro" id="IPR001002">
    <property type="entry name" value="Chitin-bd_1"/>
</dbReference>
<dbReference type="Gene3D" id="2.60.120.260">
    <property type="entry name" value="Galactose-binding domain-like"/>
    <property type="match status" value="1"/>
</dbReference>
<comment type="similarity">
    <text evidence="2">Belongs to the fucolectin family.</text>
</comment>
<evidence type="ECO:0000313" key="11">
    <source>
        <dbReference type="Proteomes" id="UP000001554"/>
    </source>
</evidence>
<organism evidence="11 12">
    <name type="scientific">Branchiostoma floridae</name>
    <name type="common">Florida lancelet</name>
    <name type="synonym">Amphioxus</name>
    <dbReference type="NCBI Taxonomy" id="7739"/>
    <lineage>
        <taxon>Eukaryota</taxon>
        <taxon>Metazoa</taxon>
        <taxon>Chordata</taxon>
        <taxon>Cephalochordata</taxon>
        <taxon>Leptocardii</taxon>
        <taxon>Amphioxiformes</taxon>
        <taxon>Branchiostomatidae</taxon>
        <taxon>Branchiostoma</taxon>
    </lineage>
</organism>
<comment type="function">
    <text evidence="1">Acts as a defensive agent. Recognizes blood group fucosylated oligosaccharides including A, B, H and Lewis B-type antigens. Does not recognize Lewis A antigen and has low affinity for monovalent haptens.</text>
</comment>
<evidence type="ECO:0000259" key="10">
    <source>
        <dbReference type="PROSITE" id="PS51046"/>
    </source>
</evidence>
<dbReference type="PROSITE" id="PS50228">
    <property type="entry name" value="SUEL_LECTIN"/>
    <property type="match status" value="1"/>
</dbReference>
<dbReference type="InterPro" id="IPR051941">
    <property type="entry name" value="BG_Antigen-Binding_Lectin"/>
</dbReference>
<dbReference type="AlphaFoldDB" id="A0A9J7NDG2"/>
<dbReference type="Pfam" id="PF22633">
    <property type="entry name" value="F5_F8_type_C_2"/>
    <property type="match status" value="1"/>
</dbReference>
<keyword evidence="7" id="KW-1015">Disulfide bond</keyword>
<evidence type="ECO:0000256" key="3">
    <source>
        <dbReference type="ARBA" id="ARBA00011233"/>
    </source>
</evidence>
<dbReference type="RefSeq" id="XP_035700340.1">
    <property type="nucleotide sequence ID" value="XM_035844447.1"/>
</dbReference>
<reference evidence="12" key="2">
    <citation type="submission" date="2025-08" db="UniProtKB">
        <authorList>
            <consortium name="RefSeq"/>
        </authorList>
    </citation>
    <scope>IDENTIFICATION</scope>
    <source>
        <strain evidence="12">S238N-H82</strain>
        <tissue evidence="12">Testes</tissue>
    </source>
</reference>
<dbReference type="KEGG" id="bfo:118432827"/>
<evidence type="ECO:0000313" key="12">
    <source>
        <dbReference type="RefSeq" id="XP_035700340.1"/>
    </source>
</evidence>
<dbReference type="SUPFAM" id="SSF49785">
    <property type="entry name" value="Galactose-binding domain-like"/>
    <property type="match status" value="1"/>
</dbReference>
<dbReference type="PANTHER" id="PTHR45713">
    <property type="entry name" value="FTP DOMAIN-CONTAINING PROTEIN"/>
    <property type="match status" value="1"/>
</dbReference>
<evidence type="ECO:0000256" key="4">
    <source>
        <dbReference type="ARBA" id="ARBA00022723"/>
    </source>
</evidence>
<dbReference type="PROSITE" id="PS51046">
    <property type="entry name" value="GON"/>
    <property type="match status" value="1"/>
</dbReference>
<keyword evidence="5" id="KW-0430">Lectin</keyword>
<dbReference type="InterPro" id="IPR012314">
    <property type="entry name" value="Pept_M12B_GON-ADAMTSs"/>
</dbReference>
<gene>
    <name evidence="12" type="primary">LOC118432827</name>
</gene>
<feature type="domain" description="GON" evidence="10">
    <location>
        <begin position="94"/>
        <end position="299"/>
    </location>
</feature>
<dbReference type="GO" id="GO:0008061">
    <property type="term" value="F:chitin binding"/>
    <property type="evidence" value="ECO:0007669"/>
    <property type="project" value="InterPro"/>
</dbReference>
<feature type="domain" description="SUEL-type lectin" evidence="9">
    <location>
        <begin position="369"/>
        <end position="450"/>
    </location>
</feature>
<accession>A0A9J7NDG2</accession>
<evidence type="ECO:0000256" key="2">
    <source>
        <dbReference type="ARBA" id="ARBA00010147"/>
    </source>
</evidence>
<dbReference type="GeneID" id="118432827"/>
<dbReference type="GO" id="GO:0001868">
    <property type="term" value="P:regulation of complement activation, lectin pathway"/>
    <property type="evidence" value="ECO:0007669"/>
    <property type="project" value="UniProtKB-ARBA"/>
</dbReference>
<evidence type="ECO:0000256" key="6">
    <source>
        <dbReference type="ARBA" id="ARBA00022837"/>
    </source>
</evidence>
<dbReference type="SMART" id="SM00607">
    <property type="entry name" value="FTP"/>
    <property type="match status" value="1"/>
</dbReference>
<comment type="subunit">
    <text evidence="3">Homotrimer.</text>
</comment>
<feature type="region of interest" description="Disordered" evidence="8">
    <location>
        <begin position="1"/>
        <end position="33"/>
    </location>
</feature>
<dbReference type="GO" id="GO:0008270">
    <property type="term" value="F:zinc ion binding"/>
    <property type="evidence" value="ECO:0007669"/>
    <property type="project" value="InterPro"/>
</dbReference>
<dbReference type="OrthoDB" id="547680at2759"/>
<dbReference type="Pfam" id="PF02140">
    <property type="entry name" value="SUEL_Lectin"/>
    <property type="match status" value="1"/>
</dbReference>
<dbReference type="Pfam" id="PF08685">
    <property type="entry name" value="GON"/>
    <property type="match status" value="1"/>
</dbReference>
<dbReference type="Gene3D" id="2.60.120.740">
    <property type="match status" value="1"/>
</dbReference>
<protein>
    <submittedName>
        <fullName evidence="12">Uncharacterized protein LOC118432827</fullName>
    </submittedName>
</protein>
<dbReference type="InterPro" id="IPR000922">
    <property type="entry name" value="Lectin_gal-bd_dom"/>
</dbReference>
<keyword evidence="6" id="KW-0106">Calcium</keyword>
<dbReference type="GO" id="GO:0042806">
    <property type="term" value="F:fucose binding"/>
    <property type="evidence" value="ECO:0007669"/>
    <property type="project" value="UniProtKB-ARBA"/>
</dbReference>
<evidence type="ECO:0000259" key="9">
    <source>
        <dbReference type="PROSITE" id="PS50228"/>
    </source>
</evidence>